<reference evidence="1" key="3">
    <citation type="submission" date="2025-09" db="UniProtKB">
        <authorList>
            <consortium name="Ensembl"/>
        </authorList>
    </citation>
    <scope>IDENTIFICATION</scope>
</reference>
<proteinExistence type="predicted"/>
<organism evidence="1 2">
    <name type="scientific">Callithrix jacchus</name>
    <name type="common">White-tufted-ear marmoset</name>
    <name type="synonym">Simia Jacchus</name>
    <dbReference type="NCBI Taxonomy" id="9483"/>
    <lineage>
        <taxon>Eukaryota</taxon>
        <taxon>Metazoa</taxon>
        <taxon>Chordata</taxon>
        <taxon>Craniata</taxon>
        <taxon>Vertebrata</taxon>
        <taxon>Euteleostomi</taxon>
        <taxon>Mammalia</taxon>
        <taxon>Eutheria</taxon>
        <taxon>Euarchontoglires</taxon>
        <taxon>Primates</taxon>
        <taxon>Haplorrhini</taxon>
        <taxon>Platyrrhini</taxon>
        <taxon>Cebidae</taxon>
        <taxon>Callitrichinae</taxon>
        <taxon>Callithrix</taxon>
        <taxon>Callithrix</taxon>
    </lineage>
</organism>
<protein>
    <submittedName>
        <fullName evidence="1">Uncharacterized protein</fullName>
    </submittedName>
</protein>
<dbReference type="AlphaFoldDB" id="A0A8I4A496"/>
<reference evidence="1" key="2">
    <citation type="submission" date="2025-08" db="UniProtKB">
        <authorList>
            <consortium name="Ensembl"/>
        </authorList>
    </citation>
    <scope>IDENTIFICATION</scope>
</reference>
<keyword evidence="2" id="KW-1185">Reference proteome</keyword>
<dbReference type="Proteomes" id="UP000008225">
    <property type="component" value="Chromosome Y"/>
</dbReference>
<dbReference type="PRINTS" id="PR02045">
    <property type="entry name" value="F138DOMAIN"/>
</dbReference>
<dbReference type="PANTHER" id="PTHR12138:SF162">
    <property type="entry name" value="CHROMOSOME UNDETERMINED SCAFFOLD_275, WHOLE GENOME SHOTGUN SEQUENCE"/>
    <property type="match status" value="1"/>
</dbReference>
<name>A0A8I4A496_CALJA</name>
<evidence type="ECO:0000313" key="2">
    <source>
        <dbReference type="Proteomes" id="UP000008225"/>
    </source>
</evidence>
<dbReference type="GeneTree" id="ENSGT01120000271815"/>
<dbReference type="PANTHER" id="PTHR12138">
    <property type="entry name" value="PRIMATE-EXPANDED PROTEIN FAMILY"/>
    <property type="match status" value="1"/>
</dbReference>
<dbReference type="Ensembl" id="ENSCJAT00000122320.1">
    <property type="protein sequence ID" value="ENSCJAP00000089030.1"/>
    <property type="gene ID" value="ENSCJAG00000071996.1"/>
</dbReference>
<evidence type="ECO:0000313" key="1">
    <source>
        <dbReference type="Ensembl" id="ENSCJAP00000089030.1"/>
    </source>
</evidence>
<reference evidence="1 2" key="1">
    <citation type="submission" date="2009-03" db="EMBL/GenBank/DDBJ databases">
        <authorList>
            <person name="Warren W."/>
            <person name="Ye L."/>
            <person name="Minx P."/>
            <person name="Worley K."/>
            <person name="Gibbs R."/>
            <person name="Wilson R.K."/>
        </authorList>
    </citation>
    <scope>NUCLEOTIDE SEQUENCE [LARGE SCALE GENOMIC DNA]</scope>
</reference>
<accession>A0A8I4A496</accession>
<sequence length="72" mass="7474">FETGSRCVAQAGVQWCDLGSLLNLCLPGSSDSPASAFPVTGITGECHHAQLSFVFLTGFHHVGQAGLKLLTS</sequence>